<dbReference type="Gene3D" id="3.40.50.300">
    <property type="entry name" value="P-loop containing nucleotide triphosphate hydrolases"/>
    <property type="match status" value="1"/>
</dbReference>
<organism evidence="1 2">
    <name type="scientific">Litoreibacter ascidiaceicola</name>
    <dbReference type="NCBI Taxonomy" id="1486859"/>
    <lineage>
        <taxon>Bacteria</taxon>
        <taxon>Pseudomonadati</taxon>
        <taxon>Pseudomonadota</taxon>
        <taxon>Alphaproteobacteria</taxon>
        <taxon>Rhodobacterales</taxon>
        <taxon>Roseobacteraceae</taxon>
        <taxon>Litoreibacter</taxon>
    </lineage>
</organism>
<sequence>MSLVIHIGYHKTATTWLQRRVFTPQMGFASLLDHGDVDRLIIKPHDLDFDPKPARDSLQIQQQSKPPNTCPIVSSETLSGHPFYGGKQSAAIARRLHDIAPDARILVTVRSQETMLPSVYMQYLQRGGTLSHQAFFAGSGGYGYPGFEPSHFCYDRLIALYQSLFSTVHVMTYEHLAKAPDQVLSQLSAVLGHPIPTLGKAAGNRVSASLPQAVAPLLRRINHARKSTLNPSPAIALSREPGWMHRALAAGAGFAHPLLTARPVDAYVKAHFNGMFTGSNQRLNQITGGQLDLSAYP</sequence>
<dbReference type="EMBL" id="FQUV01000005">
    <property type="protein sequence ID" value="SHF38690.1"/>
    <property type="molecule type" value="Genomic_DNA"/>
</dbReference>
<protein>
    <recommendedName>
        <fullName evidence="3">Sulfotransferase domain-containing protein</fullName>
    </recommendedName>
</protein>
<name>A0A1M5B8E0_9RHOB</name>
<dbReference type="OrthoDB" id="7540582at2"/>
<dbReference type="SUPFAM" id="SSF52540">
    <property type="entry name" value="P-loop containing nucleoside triphosphate hydrolases"/>
    <property type="match status" value="1"/>
</dbReference>
<gene>
    <name evidence="1" type="ORF">SAMN05444273_105364</name>
</gene>
<dbReference type="RefSeq" id="WP_073144322.1">
    <property type="nucleotide sequence ID" value="NZ_FQUV01000005.1"/>
</dbReference>
<accession>A0A1M5B8E0</accession>
<dbReference type="STRING" id="1486859.SAMN05444273_105364"/>
<evidence type="ECO:0000313" key="1">
    <source>
        <dbReference type="EMBL" id="SHF38690.1"/>
    </source>
</evidence>
<reference evidence="2" key="1">
    <citation type="submission" date="2016-11" db="EMBL/GenBank/DDBJ databases">
        <authorList>
            <person name="Varghese N."/>
            <person name="Submissions S."/>
        </authorList>
    </citation>
    <scope>NUCLEOTIDE SEQUENCE [LARGE SCALE GENOMIC DNA]</scope>
    <source>
        <strain evidence="2">DSM 100566</strain>
    </source>
</reference>
<evidence type="ECO:0008006" key="3">
    <source>
        <dbReference type="Google" id="ProtNLM"/>
    </source>
</evidence>
<dbReference type="InterPro" id="IPR027417">
    <property type="entry name" value="P-loop_NTPase"/>
</dbReference>
<evidence type="ECO:0000313" key="2">
    <source>
        <dbReference type="Proteomes" id="UP000184144"/>
    </source>
</evidence>
<keyword evidence="2" id="KW-1185">Reference proteome</keyword>
<dbReference type="AlphaFoldDB" id="A0A1M5B8E0"/>
<proteinExistence type="predicted"/>
<dbReference type="Proteomes" id="UP000184144">
    <property type="component" value="Unassembled WGS sequence"/>
</dbReference>